<comment type="caution">
    <text evidence="2">The sequence shown here is derived from an EMBL/GenBank/DDBJ whole genome shotgun (WGS) entry which is preliminary data.</text>
</comment>
<keyword evidence="3" id="KW-1185">Reference proteome</keyword>
<dbReference type="OrthoDB" id="10042433at2759"/>
<dbReference type="AlphaFoldDB" id="A0A8B6GEM7"/>
<gene>
    <name evidence="2" type="ORF">MGAL_10B018905</name>
</gene>
<dbReference type="EMBL" id="UYJE01008321">
    <property type="protein sequence ID" value="VDI62901.1"/>
    <property type="molecule type" value="Genomic_DNA"/>
</dbReference>
<sequence>MIEGEEDLNCSSGNEADLFGEMLMRDKVEAMAYKKPKPGTFKQGYFPNTDEVDKDIEQLTPNKYSFGFIATENQQTTSSNMTLCELQKKRINAMEINDSETVKIKRISSDSESESDSAVKKRLKQTNRGRGRGKGAPKGKGRGKTSQRRTTEANEPTEEKELSDEIPIIIHEQQKISNTTLNDLFPIDGASEIEMEDGTTISFREFEDVFEQHEQHMDDSEEVQAPEVQAPEVQAPEVQAPEVQAPEVQAPEIQASEVQAPEVQASEVLPQKSRLLQVKTTDEGQPIPAAQLHTTCTRNVPKENDFVRVKFVVKARGSTKEQYFIGQVVELIDGGEPVVSFLKDTKDSQLKQWPDKTELSLVDPSMITDILQEPETVLTGRKLLLKFN</sequence>
<feature type="compositionally biased region" description="Basic residues" evidence="1">
    <location>
        <begin position="120"/>
        <end position="147"/>
    </location>
</feature>
<evidence type="ECO:0000313" key="3">
    <source>
        <dbReference type="Proteomes" id="UP000596742"/>
    </source>
</evidence>
<reference evidence="2" key="1">
    <citation type="submission" date="2018-11" db="EMBL/GenBank/DDBJ databases">
        <authorList>
            <person name="Alioto T."/>
            <person name="Alioto T."/>
        </authorList>
    </citation>
    <scope>NUCLEOTIDE SEQUENCE</scope>
</reference>
<dbReference type="Proteomes" id="UP000596742">
    <property type="component" value="Unassembled WGS sequence"/>
</dbReference>
<protein>
    <submittedName>
        <fullName evidence="2">Uncharacterized protein</fullName>
    </submittedName>
</protein>
<name>A0A8B6GEM7_MYTGA</name>
<accession>A0A8B6GEM7</accession>
<evidence type="ECO:0000256" key="1">
    <source>
        <dbReference type="SAM" id="MobiDB-lite"/>
    </source>
</evidence>
<organism evidence="2 3">
    <name type="scientific">Mytilus galloprovincialis</name>
    <name type="common">Mediterranean mussel</name>
    <dbReference type="NCBI Taxonomy" id="29158"/>
    <lineage>
        <taxon>Eukaryota</taxon>
        <taxon>Metazoa</taxon>
        <taxon>Spiralia</taxon>
        <taxon>Lophotrochozoa</taxon>
        <taxon>Mollusca</taxon>
        <taxon>Bivalvia</taxon>
        <taxon>Autobranchia</taxon>
        <taxon>Pteriomorphia</taxon>
        <taxon>Mytilida</taxon>
        <taxon>Mytiloidea</taxon>
        <taxon>Mytilidae</taxon>
        <taxon>Mytilinae</taxon>
        <taxon>Mytilus</taxon>
    </lineage>
</organism>
<evidence type="ECO:0000313" key="2">
    <source>
        <dbReference type="EMBL" id="VDI62901.1"/>
    </source>
</evidence>
<feature type="region of interest" description="Disordered" evidence="1">
    <location>
        <begin position="105"/>
        <end position="164"/>
    </location>
</feature>
<feature type="compositionally biased region" description="Basic and acidic residues" evidence="1">
    <location>
        <begin position="149"/>
        <end position="160"/>
    </location>
</feature>
<proteinExistence type="predicted"/>